<dbReference type="Proteomes" id="UP001303046">
    <property type="component" value="Unassembled WGS sequence"/>
</dbReference>
<dbReference type="EMBL" id="JAVFWL010000004">
    <property type="protein sequence ID" value="KAK6747978.1"/>
    <property type="molecule type" value="Genomic_DNA"/>
</dbReference>
<keyword evidence="2" id="KW-1185">Reference proteome</keyword>
<sequence length="139" mass="16365">MSLVLICRFRKDENFGRHLRSFEASTDPAVVRNPLTSYVQRNDRAKIRLTLKSIGVCRRGITVERYETHKSSNRTRFSSRMRAYARTVFHSFQTQAAEEVVSQMEWREKKVRSAQAFSSCRTFTDCQPFDTDCEVNRER</sequence>
<reference evidence="1 2" key="1">
    <citation type="submission" date="2023-08" db="EMBL/GenBank/DDBJ databases">
        <title>A Necator americanus chromosomal reference genome.</title>
        <authorList>
            <person name="Ilik V."/>
            <person name="Petrzelkova K.J."/>
            <person name="Pardy F."/>
            <person name="Fuh T."/>
            <person name="Niatou-Singa F.S."/>
            <person name="Gouil Q."/>
            <person name="Baker L."/>
            <person name="Ritchie M.E."/>
            <person name="Jex A.R."/>
            <person name="Gazzola D."/>
            <person name="Li H."/>
            <person name="Toshio Fujiwara R."/>
            <person name="Zhan B."/>
            <person name="Aroian R.V."/>
            <person name="Pafco B."/>
            <person name="Schwarz E.M."/>
        </authorList>
    </citation>
    <scope>NUCLEOTIDE SEQUENCE [LARGE SCALE GENOMIC DNA]</scope>
    <source>
        <strain evidence="1 2">Aroian</strain>
        <tissue evidence="1">Whole animal</tissue>
    </source>
</reference>
<accession>A0ABR1DCQ9</accession>
<gene>
    <name evidence="1" type="primary">Necator_chrIV.g14199</name>
    <name evidence="1" type="ORF">RB195_000905</name>
</gene>
<proteinExistence type="predicted"/>
<name>A0ABR1DCQ9_NECAM</name>
<protein>
    <submittedName>
        <fullName evidence="1">Uncharacterized protein</fullName>
    </submittedName>
</protein>
<evidence type="ECO:0000313" key="1">
    <source>
        <dbReference type="EMBL" id="KAK6747978.1"/>
    </source>
</evidence>
<evidence type="ECO:0000313" key="2">
    <source>
        <dbReference type="Proteomes" id="UP001303046"/>
    </source>
</evidence>
<comment type="caution">
    <text evidence="1">The sequence shown here is derived from an EMBL/GenBank/DDBJ whole genome shotgun (WGS) entry which is preliminary data.</text>
</comment>
<organism evidence="1 2">
    <name type="scientific">Necator americanus</name>
    <name type="common">Human hookworm</name>
    <dbReference type="NCBI Taxonomy" id="51031"/>
    <lineage>
        <taxon>Eukaryota</taxon>
        <taxon>Metazoa</taxon>
        <taxon>Ecdysozoa</taxon>
        <taxon>Nematoda</taxon>
        <taxon>Chromadorea</taxon>
        <taxon>Rhabditida</taxon>
        <taxon>Rhabditina</taxon>
        <taxon>Rhabditomorpha</taxon>
        <taxon>Strongyloidea</taxon>
        <taxon>Ancylostomatidae</taxon>
        <taxon>Bunostominae</taxon>
        <taxon>Necator</taxon>
    </lineage>
</organism>